<dbReference type="AlphaFoldDB" id="Q8KMT4"/>
<organism evidence="2">
    <name type="scientific">Enterococcus faecalis</name>
    <name type="common">Streptococcus faecalis</name>
    <dbReference type="NCBI Taxonomy" id="1351"/>
    <lineage>
        <taxon>Bacteria</taxon>
        <taxon>Bacillati</taxon>
        <taxon>Bacillota</taxon>
        <taxon>Bacilli</taxon>
        <taxon>Lactobacillales</taxon>
        <taxon>Enterococcaceae</taxon>
        <taxon>Enterococcus</taxon>
    </lineage>
</organism>
<dbReference type="KEGG" id="ene:ENT_04240"/>
<evidence type="ECO:0000256" key="1">
    <source>
        <dbReference type="SAM" id="MobiDB-lite"/>
    </source>
</evidence>
<dbReference type="RefSeq" id="WP_010714868.1">
    <property type="nucleotide sequence ID" value="NZ_BLPU01000043.1"/>
</dbReference>
<name>Q8KMT4_ENTFL</name>
<dbReference type="EMBL" id="AJ490170">
    <property type="protein sequence ID" value="CAD35303.1"/>
    <property type="molecule type" value="Genomic_DNA"/>
</dbReference>
<evidence type="ECO:0000313" key="2">
    <source>
        <dbReference type="EMBL" id="CAD35303.1"/>
    </source>
</evidence>
<geneLocation type="plasmid" evidence="2">
    <name>pEJ97-1</name>
</geneLocation>
<keyword evidence="2" id="KW-0614">Plasmid</keyword>
<accession>Q8KMT4</accession>
<sequence>MNNTNPFLQSKGIADNENKLNNNVKNPFIEAKKKSDEKKLNKKRKSILFYVDDYEKIVALSKTKGDTISGYINSLIEKEISNLDSIDTERYKKFLNNK</sequence>
<proteinExistence type="predicted"/>
<protein>
    <submittedName>
        <fullName evidence="2">Uncharacterized protein</fullName>
    </submittedName>
</protein>
<reference evidence="2" key="1">
    <citation type="journal article" date="2003" name="Appl. Environ. Microbiol.">
        <title>The genes coding for enterocin EJ97 production by Enterococcus faecalis EJ97 are located on a conjugative plasmid.</title>
        <authorList>
            <person name="Sanchez-Hidalgo M."/>
            <person name="Maqueda M."/>
            <person name="Galvez A."/>
            <person name="Abriousel H."/>
            <person name="Valdivia E."/>
            <person name="Martinez-Bueno M."/>
        </authorList>
    </citation>
    <scope>NUCLEOTIDE SEQUENCE</scope>
    <source>
        <plasmid evidence="2">pEJ97-1</plasmid>
    </source>
</reference>
<feature type="region of interest" description="Disordered" evidence="1">
    <location>
        <begin position="1"/>
        <end position="20"/>
    </location>
</feature>